<dbReference type="EMBL" id="JQ031551">
    <property type="protein sequence ID" value="AEY78148.1"/>
    <property type="molecule type" value="Genomic_DNA"/>
</dbReference>
<name>H2ERY1_ALIFS</name>
<evidence type="ECO:0000313" key="1">
    <source>
        <dbReference type="EMBL" id="AEY78148.1"/>
    </source>
</evidence>
<organism evidence="1">
    <name type="scientific">Aliivibrio fischeri</name>
    <name type="common">Vibrio fischeri</name>
    <dbReference type="NCBI Taxonomy" id="668"/>
    <lineage>
        <taxon>Bacteria</taxon>
        <taxon>Pseudomonadati</taxon>
        <taxon>Pseudomonadota</taxon>
        <taxon>Gammaproteobacteria</taxon>
        <taxon>Vibrionales</taxon>
        <taxon>Vibrionaceae</taxon>
        <taxon>Aliivibrio</taxon>
    </lineage>
</organism>
<dbReference type="AlphaFoldDB" id="H2ERY1"/>
<protein>
    <submittedName>
        <fullName evidence="1">Uncharacterized protein</fullName>
    </submittedName>
</protein>
<proteinExistence type="predicted"/>
<accession>H2ERY1</accession>
<geneLocation type="plasmid" evidence="1">
    <name>pES657-44</name>
</geneLocation>
<reference evidence="1" key="1">
    <citation type="submission" date="2011-11" db="EMBL/GenBank/DDBJ databases">
        <authorList>
            <person name="Summers A.O."/>
            <person name="Wireman J."/>
            <person name="Williams L.E."/>
        </authorList>
    </citation>
    <scope>NUCLEOTIDE SEQUENCE</scope>
    <source>
        <strain evidence="1">ES657</strain>
        <plasmid evidence="1">pES657-44</plasmid>
    </source>
</reference>
<sequence>MSETATQWQAGLEIRVIINSTGKVDILNTGHLTAFVQCK</sequence>
<keyword evidence="1" id="KW-0614">Plasmid</keyword>